<evidence type="ECO:0000256" key="10">
    <source>
        <dbReference type="RuleBase" id="RU000520"/>
    </source>
</evidence>
<dbReference type="NCBIfam" id="NF002223">
    <property type="entry name" value="PRK01117.1"/>
    <property type="match status" value="1"/>
</dbReference>
<dbReference type="GO" id="GO:0004019">
    <property type="term" value="F:adenylosuccinate synthase activity"/>
    <property type="evidence" value="ECO:0007669"/>
    <property type="project" value="UniProtKB-UniRule"/>
</dbReference>
<comment type="subunit">
    <text evidence="1 8">Homodimer.</text>
</comment>
<comment type="function">
    <text evidence="8">Plays an important role in the de novo pathway of purine nucleotide biosynthesis. Catalyzes the first committed step in the biosynthesis of AMP from IMP.</text>
</comment>
<feature type="binding site" evidence="8">
    <location>
        <position position="40"/>
    </location>
    <ligand>
        <name>Mg(2+)</name>
        <dbReference type="ChEBI" id="CHEBI:18420"/>
    </ligand>
</feature>
<dbReference type="FunFam" id="3.90.170.10:FF:000001">
    <property type="entry name" value="Adenylosuccinate synthetase"/>
    <property type="match status" value="1"/>
</dbReference>
<feature type="binding site" description="in other chain" evidence="8">
    <location>
        <position position="223"/>
    </location>
    <ligand>
        <name>IMP</name>
        <dbReference type="ChEBI" id="CHEBI:58053"/>
        <note>ligand shared between dimeric partners</note>
    </ligand>
</feature>
<feature type="binding site" description="in other chain" evidence="8">
    <location>
        <position position="302"/>
    </location>
    <ligand>
        <name>IMP</name>
        <dbReference type="ChEBI" id="CHEBI:58053"/>
        <note>ligand shared between dimeric partners</note>
    </ligand>
</feature>
<evidence type="ECO:0000256" key="5">
    <source>
        <dbReference type="ARBA" id="ARBA00022755"/>
    </source>
</evidence>
<keyword evidence="5 8" id="KW-0658">Purine biosynthesis</keyword>
<accession>A0A231VEZ1</accession>
<feature type="binding site" evidence="8">
    <location>
        <position position="142"/>
    </location>
    <ligand>
        <name>IMP</name>
        <dbReference type="ChEBI" id="CHEBI:58053"/>
        <note>ligand shared between dimeric partners</note>
    </ligand>
</feature>
<reference evidence="11 12" key="1">
    <citation type="submission" date="2017-06" db="EMBL/GenBank/DDBJ databases">
        <title>Isolation and characterization of a thermophilic and butanogenic Thermoanaerobacterium thermosaccharolyticum M5 capable of efficient degradation of hemicellulose.</title>
        <authorList>
            <person name="Xin F."/>
            <person name="Jiang Y."/>
        </authorList>
    </citation>
    <scope>NUCLEOTIDE SEQUENCE [LARGE SCALE GENOMIC DNA]</scope>
    <source>
        <strain evidence="11 12">M5</strain>
    </source>
</reference>
<organism evidence="11 12">
    <name type="scientific">Thermoanaerobacterium thermosaccharolyticum</name>
    <name type="common">Clostridium thermosaccharolyticum</name>
    <dbReference type="NCBI Taxonomy" id="1517"/>
    <lineage>
        <taxon>Bacteria</taxon>
        <taxon>Bacillati</taxon>
        <taxon>Bacillota</taxon>
        <taxon>Clostridia</taxon>
        <taxon>Thermoanaerobacterales</taxon>
        <taxon>Thermoanaerobacteraceae</taxon>
        <taxon>Thermoanaerobacterium</taxon>
    </lineage>
</organism>
<feature type="active site" evidence="9">
    <location>
        <position position="139"/>
    </location>
</feature>
<feature type="binding site" description="in other chain" evidence="8">
    <location>
        <begin position="13"/>
        <end position="16"/>
    </location>
    <ligand>
        <name>IMP</name>
        <dbReference type="ChEBI" id="CHEBI:58053"/>
        <note>ligand shared between dimeric partners</note>
    </ligand>
</feature>
<feature type="binding site" description="in other chain" evidence="8">
    <location>
        <begin position="38"/>
        <end position="41"/>
    </location>
    <ligand>
        <name>IMP</name>
        <dbReference type="ChEBI" id="CHEBI:58053"/>
        <note>ligand shared between dimeric partners</note>
    </ligand>
</feature>
<keyword evidence="7 8" id="KW-0342">GTP-binding</keyword>
<dbReference type="Pfam" id="PF00709">
    <property type="entry name" value="Adenylsucc_synt"/>
    <property type="match status" value="1"/>
</dbReference>
<dbReference type="SUPFAM" id="SSF52540">
    <property type="entry name" value="P-loop containing nucleoside triphosphate hydrolases"/>
    <property type="match status" value="1"/>
</dbReference>
<dbReference type="Proteomes" id="UP000215301">
    <property type="component" value="Unassembled WGS sequence"/>
</dbReference>
<dbReference type="InterPro" id="IPR033128">
    <property type="entry name" value="Adenylosuccin_syn_Lys_AS"/>
</dbReference>
<feature type="binding site" evidence="8">
    <location>
        <begin position="298"/>
        <end position="304"/>
    </location>
    <ligand>
        <name>substrate</name>
    </ligand>
</feature>
<keyword evidence="3 8" id="KW-0479">Metal-binding</keyword>
<dbReference type="PANTHER" id="PTHR11846">
    <property type="entry name" value="ADENYLOSUCCINATE SYNTHETASE"/>
    <property type="match status" value="1"/>
</dbReference>
<feature type="binding site" description="in other chain" evidence="8">
    <location>
        <position position="128"/>
    </location>
    <ligand>
        <name>IMP</name>
        <dbReference type="ChEBI" id="CHEBI:58053"/>
        <note>ligand shared between dimeric partners</note>
    </ligand>
</feature>
<dbReference type="GO" id="GO:0000287">
    <property type="term" value="F:magnesium ion binding"/>
    <property type="evidence" value="ECO:0007669"/>
    <property type="project" value="UniProtKB-UniRule"/>
</dbReference>
<feature type="binding site" evidence="8">
    <location>
        <begin position="412"/>
        <end position="414"/>
    </location>
    <ligand>
        <name>GTP</name>
        <dbReference type="ChEBI" id="CHEBI:37565"/>
    </ligand>
</feature>
<dbReference type="Gene3D" id="1.10.300.10">
    <property type="entry name" value="Adenylosuccinate Synthetase, subunit A, domain 2"/>
    <property type="match status" value="1"/>
</dbReference>
<dbReference type="GO" id="GO:0044208">
    <property type="term" value="P:'de novo' AMP biosynthetic process"/>
    <property type="evidence" value="ECO:0007669"/>
    <property type="project" value="UniProtKB-UniRule"/>
</dbReference>
<dbReference type="GO" id="GO:0046040">
    <property type="term" value="P:IMP metabolic process"/>
    <property type="evidence" value="ECO:0007669"/>
    <property type="project" value="TreeGrafter"/>
</dbReference>
<comment type="cofactor">
    <cofactor evidence="8">
        <name>Mg(2+)</name>
        <dbReference type="ChEBI" id="CHEBI:18420"/>
    </cofactor>
    <text evidence="8">Binds 1 Mg(2+) ion per subunit.</text>
</comment>
<feature type="binding site" evidence="8">
    <location>
        <begin position="330"/>
        <end position="332"/>
    </location>
    <ligand>
        <name>GTP</name>
        <dbReference type="ChEBI" id="CHEBI:37565"/>
    </ligand>
</feature>
<dbReference type="RefSeq" id="WP_094046044.1">
    <property type="nucleotide sequence ID" value="NZ_NKHD01000029.1"/>
</dbReference>
<sequence>MSTLVIVGSQWGDEGKGKITDYLAEKADVVVRYQGGNNAGHTVEKNGIQYKLHLIPSGILYPDKICIIGNGVVLDPASLIEEINTLKSQGISVENLKISDRAHIVLPYHIKLDELEESSKGENDIGTTKRGIGPCYMDKSERIGIRTCDFVDPKTFKEKLMINVQKKNEIIAKIYGSEKMDFEKIYKEYMNYAEILEPYIVDTTSLLYDLIKKGKKVLFEGAQGTLLDIDLGTYPYVTASHPISGGVTVGAGIGPTMINDVVGVVKAYTTRVGKGPFPTELFDEEGDFLREKGHEYGTTTGRPRRCGWLDIVIVNYAVRVSGIRTFALTKLDTLTGLKKIKICTRYRYNGKIINNFPASLKDLAMCEPVYEELDGWTEDITNIKKFEDLPQNAKKYVERIEELTGINASIISVGPGREKTIIREELMA</sequence>
<dbReference type="PANTHER" id="PTHR11846:SF0">
    <property type="entry name" value="ADENYLOSUCCINATE SYNTHETASE"/>
    <property type="match status" value="1"/>
</dbReference>
<comment type="subcellular location">
    <subcellularLocation>
        <location evidence="8">Cytoplasm</location>
    </subcellularLocation>
</comment>
<dbReference type="HAMAP" id="MF_00011">
    <property type="entry name" value="Adenylosucc_synth"/>
    <property type="match status" value="1"/>
</dbReference>
<keyword evidence="2 8" id="KW-0436">Ligase</keyword>
<dbReference type="SMART" id="SM00788">
    <property type="entry name" value="Adenylsucc_synt"/>
    <property type="match status" value="1"/>
</dbReference>
<dbReference type="InterPro" id="IPR027417">
    <property type="entry name" value="P-loop_NTPase"/>
</dbReference>
<protein>
    <recommendedName>
        <fullName evidence="8 10">Adenylosuccinate synthetase</fullName>
        <shortName evidence="8">AMPSase</shortName>
        <shortName evidence="8">AdSS</shortName>
        <ecNumber evidence="8 10">6.3.4.4</ecNumber>
    </recommendedName>
    <alternativeName>
        <fullName evidence="8">IMP--aspartate ligase</fullName>
    </alternativeName>
</protein>
<dbReference type="PROSITE" id="PS01266">
    <property type="entry name" value="ADENYLOSUCCIN_SYN_1"/>
    <property type="match status" value="1"/>
</dbReference>
<feature type="active site" description="Proton donor" evidence="8">
    <location>
        <position position="41"/>
    </location>
</feature>
<dbReference type="EC" id="6.3.4.4" evidence="8 10"/>
<feature type="binding site" evidence="8">
    <location>
        <position position="13"/>
    </location>
    <ligand>
        <name>Mg(2+)</name>
        <dbReference type="ChEBI" id="CHEBI:18420"/>
    </ligand>
</feature>
<dbReference type="Gene3D" id="3.90.170.10">
    <property type="entry name" value="Adenylosuccinate Synthetase, subunit A, domain 3"/>
    <property type="match status" value="1"/>
</dbReference>
<evidence type="ECO:0000256" key="3">
    <source>
        <dbReference type="ARBA" id="ARBA00022723"/>
    </source>
</evidence>
<evidence type="ECO:0000313" key="12">
    <source>
        <dbReference type="Proteomes" id="UP000215301"/>
    </source>
</evidence>
<dbReference type="InterPro" id="IPR018220">
    <property type="entry name" value="Adenylosuccin_syn_GTP-bd"/>
</dbReference>
<dbReference type="NCBIfam" id="NF010355">
    <property type="entry name" value="PRK13783.1"/>
    <property type="match status" value="1"/>
</dbReference>
<evidence type="ECO:0000256" key="1">
    <source>
        <dbReference type="ARBA" id="ARBA00011738"/>
    </source>
</evidence>
<gene>
    <name evidence="8" type="primary">purA</name>
    <name evidence="11" type="ORF">CE561_10475</name>
</gene>
<name>A0A231VEZ1_THETR</name>
<dbReference type="NCBIfam" id="TIGR00184">
    <property type="entry name" value="purA"/>
    <property type="match status" value="1"/>
</dbReference>
<comment type="similarity">
    <text evidence="8 10">Belongs to the adenylosuccinate synthetase family.</text>
</comment>
<dbReference type="GO" id="GO:0005525">
    <property type="term" value="F:GTP binding"/>
    <property type="evidence" value="ECO:0007669"/>
    <property type="project" value="UniProtKB-UniRule"/>
</dbReference>
<evidence type="ECO:0000256" key="2">
    <source>
        <dbReference type="ARBA" id="ARBA00022598"/>
    </source>
</evidence>
<feature type="active site" description="Proton acceptor" evidence="8">
    <location>
        <position position="13"/>
    </location>
</feature>
<feature type="binding site" evidence="8">
    <location>
        <position position="304"/>
    </location>
    <ligand>
        <name>GTP</name>
        <dbReference type="ChEBI" id="CHEBI:37565"/>
    </ligand>
</feature>
<dbReference type="EMBL" id="NKHD01000029">
    <property type="protein sequence ID" value="OXT06689.1"/>
    <property type="molecule type" value="Genomic_DNA"/>
</dbReference>
<feature type="binding site" description="in other chain" evidence="8">
    <location>
        <position position="238"/>
    </location>
    <ligand>
        <name>IMP</name>
        <dbReference type="ChEBI" id="CHEBI:58053"/>
        <note>ligand shared between dimeric partners</note>
    </ligand>
</feature>
<comment type="catalytic activity">
    <reaction evidence="8 10">
        <text>IMP + L-aspartate + GTP = N(6)-(1,2-dicarboxyethyl)-AMP + GDP + phosphate + 2 H(+)</text>
        <dbReference type="Rhea" id="RHEA:15753"/>
        <dbReference type="ChEBI" id="CHEBI:15378"/>
        <dbReference type="ChEBI" id="CHEBI:29991"/>
        <dbReference type="ChEBI" id="CHEBI:37565"/>
        <dbReference type="ChEBI" id="CHEBI:43474"/>
        <dbReference type="ChEBI" id="CHEBI:57567"/>
        <dbReference type="ChEBI" id="CHEBI:58053"/>
        <dbReference type="ChEBI" id="CHEBI:58189"/>
        <dbReference type="EC" id="6.3.4.4"/>
    </reaction>
</comment>
<dbReference type="InterPro" id="IPR042110">
    <property type="entry name" value="Adenylosuccinate_synth_dom2"/>
</dbReference>
<comment type="caution">
    <text evidence="11">The sequence shown here is derived from an EMBL/GenBank/DDBJ whole genome shotgun (WGS) entry which is preliminary data.</text>
</comment>
<feature type="binding site" evidence="8">
    <location>
        <begin position="40"/>
        <end position="42"/>
    </location>
    <ligand>
        <name>GTP</name>
        <dbReference type="ChEBI" id="CHEBI:37565"/>
    </ligand>
</feature>
<evidence type="ECO:0000256" key="6">
    <source>
        <dbReference type="ARBA" id="ARBA00022842"/>
    </source>
</evidence>
<dbReference type="FunFam" id="1.10.300.10:FF:000001">
    <property type="entry name" value="Adenylosuccinate synthetase"/>
    <property type="match status" value="1"/>
</dbReference>
<dbReference type="InterPro" id="IPR042111">
    <property type="entry name" value="Adenylosuccinate_synth_dom3"/>
</dbReference>
<proteinExistence type="inferred from homology"/>
<dbReference type="Gene3D" id="3.40.440.10">
    <property type="entry name" value="Adenylosuccinate Synthetase, subunit A, domain 1"/>
    <property type="match status" value="1"/>
</dbReference>
<feature type="binding site" evidence="8">
    <location>
        <begin position="12"/>
        <end position="18"/>
    </location>
    <ligand>
        <name>GTP</name>
        <dbReference type="ChEBI" id="CHEBI:37565"/>
    </ligand>
</feature>
<keyword evidence="8" id="KW-0963">Cytoplasm</keyword>
<evidence type="ECO:0000256" key="8">
    <source>
        <dbReference type="HAMAP-Rule" id="MF_00011"/>
    </source>
</evidence>
<evidence type="ECO:0000313" key="11">
    <source>
        <dbReference type="EMBL" id="OXT06689.1"/>
    </source>
</evidence>
<keyword evidence="4 8" id="KW-0547">Nucleotide-binding</keyword>
<dbReference type="InterPro" id="IPR001114">
    <property type="entry name" value="Adenylosuccinate_synthetase"/>
</dbReference>
<dbReference type="CDD" id="cd03108">
    <property type="entry name" value="AdSS"/>
    <property type="match status" value="1"/>
</dbReference>
<dbReference type="InterPro" id="IPR042109">
    <property type="entry name" value="Adenylosuccinate_synth_dom1"/>
</dbReference>
<dbReference type="PROSITE" id="PS00513">
    <property type="entry name" value="ADENYLOSUCCIN_SYN_2"/>
    <property type="match status" value="1"/>
</dbReference>
<dbReference type="AlphaFoldDB" id="A0A231VEZ1"/>
<keyword evidence="6 8" id="KW-0460">Magnesium</keyword>
<evidence type="ECO:0000256" key="7">
    <source>
        <dbReference type="ARBA" id="ARBA00023134"/>
    </source>
</evidence>
<evidence type="ECO:0000256" key="9">
    <source>
        <dbReference type="PROSITE-ProRule" id="PRU10134"/>
    </source>
</evidence>
<dbReference type="GO" id="GO:0005737">
    <property type="term" value="C:cytoplasm"/>
    <property type="evidence" value="ECO:0007669"/>
    <property type="project" value="UniProtKB-SubCell"/>
</dbReference>
<dbReference type="UniPathway" id="UPA00075">
    <property type="reaction ID" value="UER00335"/>
</dbReference>
<comment type="pathway">
    <text evidence="8 10">Purine metabolism; AMP biosynthesis via de novo pathway; AMP from IMP: step 1/2.</text>
</comment>
<evidence type="ECO:0000256" key="4">
    <source>
        <dbReference type="ARBA" id="ARBA00022741"/>
    </source>
</evidence>